<comment type="similarity">
    <text evidence="5">Belongs to the methyl-accepting chemotaxis (MCP) protein family.</text>
</comment>
<dbReference type="PANTHER" id="PTHR32089:SF112">
    <property type="entry name" value="LYSOZYME-LIKE PROTEIN-RELATED"/>
    <property type="match status" value="1"/>
</dbReference>
<dbReference type="SUPFAM" id="SSF58104">
    <property type="entry name" value="Methyl-accepting chemotaxis protein (MCP) signaling domain"/>
    <property type="match status" value="1"/>
</dbReference>
<dbReference type="CDD" id="cd06225">
    <property type="entry name" value="HAMP"/>
    <property type="match status" value="1"/>
</dbReference>
<keyword evidence="2" id="KW-1003">Cell membrane</keyword>
<feature type="domain" description="Methyl-accepting transducer" evidence="8">
    <location>
        <begin position="416"/>
        <end position="666"/>
    </location>
</feature>
<evidence type="ECO:0000313" key="11">
    <source>
        <dbReference type="Proteomes" id="UP001178662"/>
    </source>
</evidence>
<feature type="transmembrane region" description="Helical" evidence="7">
    <location>
        <begin position="48"/>
        <end position="68"/>
    </location>
</feature>
<dbReference type="PROSITE" id="PS50885">
    <property type="entry name" value="HAMP"/>
    <property type="match status" value="1"/>
</dbReference>
<reference evidence="10" key="1">
    <citation type="submission" date="2023-03" db="EMBL/GenBank/DDBJ databases">
        <title>Andean soil-derived lignocellulolytic bacterial consortium as a source of novel taxa and putative plastic-active enzymes.</title>
        <authorList>
            <person name="Diaz-Garcia L."/>
            <person name="Chuvochina M."/>
            <person name="Feuerriegel G."/>
            <person name="Bunk B."/>
            <person name="Sproer C."/>
            <person name="Streit W.R."/>
            <person name="Rodriguez L.M."/>
            <person name="Overmann J."/>
            <person name="Jimenez D.J."/>
        </authorList>
    </citation>
    <scope>NUCLEOTIDE SEQUENCE</scope>
    <source>
        <strain evidence="10">MAG 2441</strain>
    </source>
</reference>
<dbReference type="Gene3D" id="1.10.287.950">
    <property type="entry name" value="Methyl-accepting chemotaxis protein"/>
    <property type="match status" value="1"/>
</dbReference>
<dbReference type="Pfam" id="PF00015">
    <property type="entry name" value="MCPsignal"/>
    <property type="match status" value="1"/>
</dbReference>
<dbReference type="Gene3D" id="6.10.340.10">
    <property type="match status" value="1"/>
</dbReference>
<evidence type="ECO:0000256" key="5">
    <source>
        <dbReference type="ARBA" id="ARBA00029447"/>
    </source>
</evidence>
<evidence type="ECO:0000313" key="10">
    <source>
        <dbReference type="EMBL" id="WEK53140.1"/>
    </source>
</evidence>
<evidence type="ECO:0000256" key="4">
    <source>
        <dbReference type="ARBA" id="ARBA00023224"/>
    </source>
</evidence>
<dbReference type="EMBL" id="CP119317">
    <property type="protein sequence ID" value="WEK53140.1"/>
    <property type="molecule type" value="Genomic_DNA"/>
</dbReference>
<evidence type="ECO:0000256" key="7">
    <source>
        <dbReference type="SAM" id="Phobius"/>
    </source>
</evidence>
<evidence type="ECO:0000259" key="8">
    <source>
        <dbReference type="PROSITE" id="PS50111"/>
    </source>
</evidence>
<evidence type="ECO:0000256" key="2">
    <source>
        <dbReference type="ARBA" id="ARBA00022475"/>
    </source>
</evidence>
<evidence type="ECO:0000256" key="3">
    <source>
        <dbReference type="ARBA" id="ARBA00023136"/>
    </source>
</evidence>
<dbReference type="SMART" id="SM00283">
    <property type="entry name" value="MA"/>
    <property type="match status" value="1"/>
</dbReference>
<dbReference type="Pfam" id="PF00672">
    <property type="entry name" value="HAMP"/>
    <property type="match status" value="1"/>
</dbReference>
<feature type="transmembrane region" description="Helical" evidence="7">
    <location>
        <begin position="324"/>
        <end position="348"/>
    </location>
</feature>
<proteinExistence type="inferred from homology"/>
<dbReference type="InterPro" id="IPR003660">
    <property type="entry name" value="HAMP_dom"/>
</dbReference>
<protein>
    <submittedName>
        <fullName evidence="10">Methyl-accepting chemotaxis protein</fullName>
    </submittedName>
</protein>
<keyword evidence="3 7" id="KW-0472">Membrane</keyword>
<gene>
    <name evidence="10" type="ORF">P0Y55_11090</name>
</gene>
<keyword evidence="11" id="KW-1185">Reference proteome</keyword>
<evidence type="ECO:0000259" key="9">
    <source>
        <dbReference type="PROSITE" id="PS50885"/>
    </source>
</evidence>
<comment type="subcellular location">
    <subcellularLocation>
        <location evidence="1">Cell membrane</location>
    </subcellularLocation>
</comment>
<evidence type="ECO:0000256" key="1">
    <source>
        <dbReference type="ARBA" id="ARBA00004236"/>
    </source>
</evidence>
<keyword evidence="7" id="KW-0812">Transmembrane</keyword>
<feature type="domain" description="HAMP" evidence="9">
    <location>
        <begin position="345"/>
        <end position="397"/>
    </location>
</feature>
<accession>A0AA95JEZ4</accession>
<dbReference type="GO" id="GO:0005886">
    <property type="term" value="C:plasma membrane"/>
    <property type="evidence" value="ECO:0007669"/>
    <property type="project" value="UniProtKB-SubCell"/>
</dbReference>
<dbReference type="Proteomes" id="UP001178662">
    <property type="component" value="Chromosome"/>
</dbReference>
<organism evidence="10 11">
    <name type="scientific">Candidatus Cohnella colombiensis</name>
    <dbReference type="NCBI Taxonomy" id="3121368"/>
    <lineage>
        <taxon>Bacteria</taxon>
        <taxon>Bacillati</taxon>
        <taxon>Bacillota</taxon>
        <taxon>Bacilli</taxon>
        <taxon>Bacillales</taxon>
        <taxon>Paenibacillaceae</taxon>
        <taxon>Cohnella</taxon>
    </lineage>
</organism>
<keyword evidence="7" id="KW-1133">Transmembrane helix</keyword>
<name>A0AA95JEZ4_9BACL</name>
<dbReference type="GO" id="GO:0007165">
    <property type="term" value="P:signal transduction"/>
    <property type="evidence" value="ECO:0007669"/>
    <property type="project" value="UniProtKB-KW"/>
</dbReference>
<evidence type="ECO:0000256" key="6">
    <source>
        <dbReference type="PROSITE-ProRule" id="PRU00284"/>
    </source>
</evidence>
<dbReference type="InterPro" id="IPR004089">
    <property type="entry name" value="MCPsignal_dom"/>
</dbReference>
<dbReference type="SMART" id="SM00304">
    <property type="entry name" value="HAMP"/>
    <property type="match status" value="1"/>
</dbReference>
<dbReference type="AlphaFoldDB" id="A0AA95JEZ4"/>
<sequence>MKKSLKDRIESIDWKKGTQSVSGLSKRVGGQIKGAKFENPIRSVGMKLFLLIFCSIIVCVLSLGWFSYSKSSSIIQQKVADASVQTAVATTGKLGLLMEGYERQSLQFITDGDFMSLLATLGIVSDDYEKFNAARQLTEKMASVVSANNTIESISLIPLDEKNHFITTGSSIKQEEVRKLAYLQNVQDAGGKVVWIPTLPRGLDGTRISPTLGIGRYLAQNKYFIIIEIKLKAIEDQMSTVSFGDDSNSYIVSNENTIVYAADMNQIGQNYAYDLPEDVGSKEIKADGANMLTSMGIIKNNNWKLVGTIPVSALVKDAKVISNLTWLMTFFAAIIAAIIGVIVMLTVGRPLSQLRTLMNEGEKGNLTVRSSIRKKDEIGQLSDSFNRMMEEITGLVRQTNQSAQEVLETAAALTDASRKTAGAAKEIAVATEEIANGATNLAVESEKGSEMTLEIGSQVQHVIESNEQMGQSAHEVELASRKGTDYMGVLIEKTGQTEDMTRNMVEKVDKLKDSTGSIRKILDVLGKISKQTNILSLNATIEAARAGTAGKGFMVVADEIRTLADQSRQSITVVGEIVEKIQLEIDETVSVLSEAYPIFQEQIESVREANQIFYVVQDNMSGFIDRLDQATNSVRQLEGTQGTLSLAMSNVSAVAEESSATSEEVASLSNEQMNISDGLVQLSVRLEAVSTQLRESLSRFTVS</sequence>
<dbReference type="PANTHER" id="PTHR32089">
    <property type="entry name" value="METHYL-ACCEPTING CHEMOTAXIS PROTEIN MCPB"/>
    <property type="match status" value="1"/>
</dbReference>
<dbReference type="Gene3D" id="3.30.450.20">
    <property type="entry name" value="PAS domain"/>
    <property type="match status" value="1"/>
</dbReference>
<keyword evidence="4 6" id="KW-0807">Transducer</keyword>
<dbReference type="PROSITE" id="PS50111">
    <property type="entry name" value="CHEMOTAXIS_TRANSDUC_2"/>
    <property type="match status" value="1"/>
</dbReference>